<proteinExistence type="predicted"/>
<evidence type="ECO:0000313" key="1">
    <source>
        <dbReference type="EMBL" id="EEB46519.1"/>
    </source>
</evidence>
<protein>
    <submittedName>
        <fullName evidence="1">Uncharacterized protein</fullName>
    </submittedName>
</protein>
<dbReference type="eggNOG" id="ENOG5033QRG">
    <property type="taxonomic scope" value="Bacteria"/>
</dbReference>
<dbReference type="Proteomes" id="UP000003729">
    <property type="component" value="Unassembled WGS sequence"/>
</dbReference>
<reference evidence="1 2" key="2">
    <citation type="submission" date="2008-10" db="EMBL/GenBank/DDBJ databases">
        <authorList>
            <person name="Fulton L."/>
            <person name="Clifton S."/>
            <person name="Fulton B."/>
            <person name="Xu J."/>
            <person name="Minx P."/>
            <person name="Pepin K.H."/>
            <person name="Johnson M."/>
            <person name="Bhonagiri V."/>
            <person name="Nash W.E."/>
            <person name="Mardis E.R."/>
            <person name="Wilson R.K."/>
        </authorList>
    </citation>
    <scope>NUCLEOTIDE SEQUENCE [LARGE SCALE GENOMIC DNA]</scope>
    <source>
        <strain evidence="1 2">DSM 30120</strain>
    </source>
</reference>
<evidence type="ECO:0000313" key="2">
    <source>
        <dbReference type="Proteomes" id="UP000003729"/>
    </source>
</evidence>
<dbReference type="GeneID" id="68211013"/>
<dbReference type="EMBL" id="ABXW01000041">
    <property type="protein sequence ID" value="EEB46519.1"/>
    <property type="molecule type" value="Genomic_DNA"/>
</dbReference>
<gene>
    <name evidence="1" type="ORF">PROVALCAL_01470</name>
</gene>
<accession>B6XDP6</accession>
<name>B6XDP6_9GAMM</name>
<dbReference type="RefSeq" id="WP_006658422.1">
    <property type="nucleotide sequence ID" value="NZ_ABXW01000041.1"/>
</dbReference>
<comment type="caution">
    <text evidence="1">The sequence shown here is derived from an EMBL/GenBank/DDBJ whole genome shotgun (WGS) entry which is preliminary data.</text>
</comment>
<organism evidence="1 2">
    <name type="scientific">Providencia alcalifaciens DSM 30120</name>
    <dbReference type="NCBI Taxonomy" id="520999"/>
    <lineage>
        <taxon>Bacteria</taxon>
        <taxon>Pseudomonadati</taxon>
        <taxon>Pseudomonadota</taxon>
        <taxon>Gammaproteobacteria</taxon>
        <taxon>Enterobacterales</taxon>
        <taxon>Morganellaceae</taxon>
        <taxon>Providencia</taxon>
    </lineage>
</organism>
<dbReference type="AlphaFoldDB" id="B6XDP6"/>
<sequence>MLQPSNIKNHIIIDIPDYEDKKHENVSQTKVISVSNTCESTTSIMKSTSESGLTYIGNSVKGSNSKEVSYSDRISSVYSLNDYLDAIDYASSDAGKDVVIDIEQYEVLGEGKRNSIESNELSSVESLLHDNIKIDIDEKIIKILNCKYTYQLDAIIREILPCEQDGADKVRQIMRMYGEQYNKVYQESGCFYRTYLSLHKFIESKLPYAMRTGGNISFHLLLQSLFFDGKYQNDNFSDTFIVSDDNLLNKSQGFLSTILPMSLSQVKIFGDLVSALLFHFPTIFYQYPKLIDEINQCIESHKITGSVIARFALCTASTLLAISPIISLGGAAQVGNIVRHIGRAVSYVDIPIVLVALCESWMQAYKYGSDANDKEAQKFIAQESTIKTTHRILTQAMSLSSSLAGSIMRSLEKGSATEMLSLFVMNTLNLLLHQNPYEGVSISGNSLKRATYYYNQNELNIQTIGLLMDLSNVKNITLLLINPLDRLGYSINLPRSDAAIQIKILKEIVIACSYGERAILNENDKHKCLSLIESIYNNEFHEHDVNGLPEEFSYFILYLNELRKKDILFTSQGNEVNEKIIAVIMKVLAFRETVLTDTNVK</sequence>
<reference evidence="1 2" key="1">
    <citation type="submission" date="2008-10" db="EMBL/GenBank/DDBJ databases">
        <title>Draft genome sequence of Providencia alcalifaciens (DSM 30120).</title>
        <authorList>
            <person name="Sudarsanam P."/>
            <person name="Ley R."/>
            <person name="Guruge J."/>
            <person name="Turnbaugh P.J."/>
            <person name="Mahowald M."/>
            <person name="Liep D."/>
            <person name="Gordon J."/>
        </authorList>
    </citation>
    <scope>NUCLEOTIDE SEQUENCE [LARGE SCALE GENOMIC DNA]</scope>
    <source>
        <strain evidence="1 2">DSM 30120</strain>
    </source>
</reference>